<comment type="caution">
    <text evidence="8">The sequence shown here is derived from an EMBL/GenBank/DDBJ whole genome shotgun (WGS) entry which is preliminary data.</text>
</comment>
<evidence type="ECO:0000313" key="8">
    <source>
        <dbReference type="EMBL" id="MYN15888.1"/>
    </source>
</evidence>
<dbReference type="GO" id="GO:0005886">
    <property type="term" value="C:plasma membrane"/>
    <property type="evidence" value="ECO:0007669"/>
    <property type="project" value="UniProtKB-SubCell"/>
</dbReference>
<proteinExistence type="inferred from homology"/>
<gene>
    <name evidence="8" type="ORF">GTP81_03905</name>
</gene>
<reference evidence="8 9" key="1">
    <citation type="submission" date="2019-12" db="EMBL/GenBank/DDBJ databases">
        <title>Novel species isolated from a subtropical stream in China.</title>
        <authorList>
            <person name="Lu H."/>
        </authorList>
    </citation>
    <scope>NUCLEOTIDE SEQUENCE [LARGE SCALE GENOMIC DNA]</scope>
    <source>
        <strain evidence="8 9">FT107W</strain>
    </source>
</reference>
<evidence type="ECO:0008006" key="10">
    <source>
        <dbReference type="Google" id="ProtNLM"/>
    </source>
</evidence>
<dbReference type="InterPro" id="IPR004937">
    <property type="entry name" value="Urea_transporter"/>
</dbReference>
<feature type="transmembrane region" description="Helical" evidence="7">
    <location>
        <begin position="20"/>
        <end position="53"/>
    </location>
</feature>
<dbReference type="AlphaFoldDB" id="A0A845HB68"/>
<comment type="similarity">
    <text evidence="2">Belongs to the urea transporter family.</text>
</comment>
<dbReference type="GO" id="GO:0015204">
    <property type="term" value="F:urea transmembrane transporter activity"/>
    <property type="evidence" value="ECO:0007669"/>
    <property type="project" value="InterPro"/>
</dbReference>
<evidence type="ECO:0000256" key="3">
    <source>
        <dbReference type="ARBA" id="ARBA00022475"/>
    </source>
</evidence>
<evidence type="ECO:0000256" key="6">
    <source>
        <dbReference type="ARBA" id="ARBA00023136"/>
    </source>
</evidence>
<sequence length="278" mass="29117">MLQRQLTAMAQIYFQDSPVFGAVLLFCLYLSGPALALGCVLGVGCASVAACALKFPEGRRHNGLYGFNGALTGIGLCATYQLGGALLIWGAMAGVLTAMLTRLIERMRIPPLTLPFVLSMWLAAAVGSNFGLQGLPRAAGICGATAFTHLFCSLGEAAFIGPAPLGMLLWTALARRDWNLAMWALSGAALSWLGIMLASWLLPASGVEAHAAGAGINSLLAALALHTHQCRWPWRLAGTALSFALAAILGVAGLPCFTAPFILATWLVLLTTHIKVNI</sequence>
<protein>
    <recommendedName>
        <fullName evidence="10">Urea transporter</fullName>
    </recommendedName>
</protein>
<keyword evidence="5 7" id="KW-1133">Transmembrane helix</keyword>
<dbReference type="Proteomes" id="UP000484875">
    <property type="component" value="Unassembled WGS sequence"/>
</dbReference>
<name>A0A845HB68_9BURK</name>
<feature type="transmembrane region" description="Helical" evidence="7">
    <location>
        <begin position="112"/>
        <end position="132"/>
    </location>
</feature>
<dbReference type="EMBL" id="WWCV01000004">
    <property type="protein sequence ID" value="MYN15888.1"/>
    <property type="molecule type" value="Genomic_DNA"/>
</dbReference>
<dbReference type="Pfam" id="PF03253">
    <property type="entry name" value="UT"/>
    <property type="match status" value="1"/>
</dbReference>
<evidence type="ECO:0000256" key="5">
    <source>
        <dbReference type="ARBA" id="ARBA00022989"/>
    </source>
</evidence>
<keyword evidence="6 7" id="KW-0472">Membrane</keyword>
<accession>A0A845HB68</accession>
<evidence type="ECO:0000313" key="9">
    <source>
        <dbReference type="Proteomes" id="UP000484875"/>
    </source>
</evidence>
<evidence type="ECO:0000256" key="1">
    <source>
        <dbReference type="ARBA" id="ARBA00004651"/>
    </source>
</evidence>
<keyword evidence="9" id="KW-1185">Reference proteome</keyword>
<keyword evidence="4 7" id="KW-0812">Transmembrane</keyword>
<feature type="transmembrane region" description="Helical" evidence="7">
    <location>
        <begin position="180"/>
        <end position="203"/>
    </location>
</feature>
<dbReference type="PANTHER" id="PTHR10464:SF4">
    <property type="entry name" value="UREA TRANSPORTER"/>
    <property type="match status" value="1"/>
</dbReference>
<comment type="subcellular location">
    <subcellularLocation>
        <location evidence="1">Cell membrane</location>
        <topology evidence="1">Multi-pass membrane protein</topology>
    </subcellularLocation>
</comment>
<evidence type="ECO:0000256" key="7">
    <source>
        <dbReference type="SAM" id="Phobius"/>
    </source>
</evidence>
<keyword evidence="3" id="KW-1003">Cell membrane</keyword>
<dbReference type="Gene3D" id="1.10.3430.10">
    <property type="entry name" value="Ammonium transporter AmtB like domains"/>
    <property type="match status" value="1"/>
</dbReference>
<evidence type="ECO:0000256" key="4">
    <source>
        <dbReference type="ARBA" id="ARBA00022692"/>
    </source>
</evidence>
<dbReference type="InterPro" id="IPR029020">
    <property type="entry name" value="Ammonium/urea_transptr"/>
</dbReference>
<dbReference type="RefSeq" id="WP_161088658.1">
    <property type="nucleotide sequence ID" value="NZ_WWCV01000004.1"/>
</dbReference>
<feature type="transmembrane region" description="Helical" evidence="7">
    <location>
        <begin position="65"/>
        <end position="82"/>
    </location>
</feature>
<evidence type="ECO:0000256" key="2">
    <source>
        <dbReference type="ARBA" id="ARBA00005914"/>
    </source>
</evidence>
<feature type="transmembrane region" description="Helical" evidence="7">
    <location>
        <begin position="240"/>
        <end position="269"/>
    </location>
</feature>
<dbReference type="PANTHER" id="PTHR10464">
    <property type="entry name" value="UREA TRANSPORTER"/>
    <property type="match status" value="1"/>
</dbReference>
<organism evidence="8 9">
    <name type="scientific">Duganella vulcania</name>
    <dbReference type="NCBI Taxonomy" id="2692166"/>
    <lineage>
        <taxon>Bacteria</taxon>
        <taxon>Pseudomonadati</taxon>
        <taxon>Pseudomonadota</taxon>
        <taxon>Betaproteobacteria</taxon>
        <taxon>Burkholderiales</taxon>
        <taxon>Oxalobacteraceae</taxon>
        <taxon>Telluria group</taxon>
        <taxon>Duganella</taxon>
    </lineage>
</organism>